<dbReference type="Pfam" id="PF17833">
    <property type="entry name" value="pre-PUA_NIP7"/>
    <property type="match status" value="1"/>
</dbReference>
<dbReference type="Pfam" id="PF03657">
    <property type="entry name" value="UPF0113"/>
    <property type="match status" value="1"/>
</dbReference>
<dbReference type="SMART" id="SM00359">
    <property type="entry name" value="PUA"/>
    <property type="match status" value="1"/>
</dbReference>
<dbReference type="Gene3D" id="3.10.450.220">
    <property type="match status" value="1"/>
</dbReference>
<dbReference type="OMA" id="LISMGTC"/>
<comment type="subcellular location">
    <subcellularLocation>
        <location evidence="1">Nucleus</location>
        <location evidence="1">Nucleolus</location>
    </subcellularLocation>
</comment>
<evidence type="ECO:0000256" key="4">
    <source>
        <dbReference type="ARBA" id="ARBA00022884"/>
    </source>
</evidence>
<comment type="similarity">
    <text evidence="2 7">Belongs to the NIP7 family.</text>
</comment>
<sequence length="177" mass="19935">MRELTESETRVLFEKLSKYIGRNITDLIDRPDEPFCFRLQKDRVYYVSEKLAKLASNVSRDNLLSLGVCMGKFTKSGKFNLHITALDILAQYALWLKPSGEMSYLYGNHVLKAHIQKMSEDCPQHQGVIICSANDQPMGFAVSARAAVECKTLEPTAIVGYHQADLGEYLRGEETLA</sequence>
<feature type="domain" description="PUA" evidence="8">
    <location>
        <begin position="92"/>
        <end position="167"/>
    </location>
</feature>
<dbReference type="InterPro" id="IPR016686">
    <property type="entry name" value="Ribosomal_synth_fac_NIP7"/>
</dbReference>
<organism evidence="9 10">
    <name type="scientific">Rozella allomycis (strain CSF55)</name>
    <dbReference type="NCBI Taxonomy" id="988480"/>
    <lineage>
        <taxon>Eukaryota</taxon>
        <taxon>Fungi</taxon>
        <taxon>Fungi incertae sedis</taxon>
        <taxon>Cryptomycota</taxon>
        <taxon>Cryptomycota incertae sedis</taxon>
        <taxon>Rozella</taxon>
    </lineage>
</organism>
<dbReference type="SUPFAM" id="SSF88697">
    <property type="entry name" value="PUA domain-like"/>
    <property type="match status" value="1"/>
</dbReference>
<evidence type="ECO:0000256" key="2">
    <source>
        <dbReference type="ARBA" id="ARBA00009895"/>
    </source>
</evidence>
<comment type="function">
    <text evidence="6 7">Required for proper 27S pre-rRNA processing and 60S ribosome subunit assembly.</text>
</comment>
<dbReference type="Proteomes" id="UP000030755">
    <property type="component" value="Unassembled WGS sequence"/>
</dbReference>
<dbReference type="HOGENOM" id="CLU_097217_0_0_1"/>
<dbReference type="SUPFAM" id="SSF88802">
    <property type="entry name" value="Pre-PUA domain"/>
    <property type="match status" value="1"/>
</dbReference>
<dbReference type="GO" id="GO:0003723">
    <property type="term" value="F:RNA binding"/>
    <property type="evidence" value="ECO:0007669"/>
    <property type="project" value="UniProtKB-KW"/>
</dbReference>
<dbReference type="FunFam" id="3.10.450.220:FF:000001">
    <property type="entry name" value="60S ribosome subunit biogenesis protein NIP7 homolog"/>
    <property type="match status" value="1"/>
</dbReference>
<dbReference type="PANTHER" id="PTHR23415">
    <property type="entry name" value="CYCLIN-DEPENDENT KINASES REGULATORY SUBUNIT/60S RIBOSOME SUBUNIT BIOGENESIS PROTEIN NIP7"/>
    <property type="match status" value="1"/>
</dbReference>
<dbReference type="PROSITE" id="PS50890">
    <property type="entry name" value="PUA"/>
    <property type="match status" value="1"/>
</dbReference>
<comment type="subunit">
    <text evidence="7">Interacts with pre-ribosome complex.</text>
</comment>
<accession>A0A075AU06</accession>
<dbReference type="InterPro" id="IPR015947">
    <property type="entry name" value="PUA-like_sf"/>
</dbReference>
<keyword evidence="10" id="KW-1185">Reference proteome</keyword>
<dbReference type="GO" id="GO:0005730">
    <property type="term" value="C:nucleolus"/>
    <property type="evidence" value="ECO:0007669"/>
    <property type="project" value="UniProtKB-SubCell"/>
</dbReference>
<dbReference type="InterPro" id="IPR036974">
    <property type="entry name" value="PUA_sf"/>
</dbReference>
<keyword evidence="3 7" id="KW-0690">Ribosome biogenesis</keyword>
<evidence type="ECO:0000313" key="9">
    <source>
        <dbReference type="EMBL" id="EPZ33610.1"/>
    </source>
</evidence>
<dbReference type="GO" id="GO:0030687">
    <property type="term" value="C:preribosome, large subunit precursor"/>
    <property type="evidence" value="ECO:0007669"/>
    <property type="project" value="EnsemblFungi"/>
</dbReference>
<dbReference type="GO" id="GO:0005737">
    <property type="term" value="C:cytoplasm"/>
    <property type="evidence" value="ECO:0007669"/>
    <property type="project" value="EnsemblFungi"/>
</dbReference>
<reference evidence="9 10" key="1">
    <citation type="journal article" date="2013" name="Curr. Biol.">
        <title>Shared signatures of parasitism and phylogenomics unite Cryptomycota and microsporidia.</title>
        <authorList>
            <person name="James T.Y."/>
            <person name="Pelin A."/>
            <person name="Bonen L."/>
            <person name="Ahrendt S."/>
            <person name="Sain D."/>
            <person name="Corradi N."/>
            <person name="Stajich J.E."/>
        </authorList>
    </citation>
    <scope>NUCLEOTIDE SEQUENCE [LARGE SCALE GENOMIC DNA]</scope>
    <source>
        <strain evidence="9 10">CSF55</strain>
    </source>
</reference>
<evidence type="ECO:0000256" key="6">
    <source>
        <dbReference type="ARBA" id="ARBA00054591"/>
    </source>
</evidence>
<evidence type="ECO:0000256" key="1">
    <source>
        <dbReference type="ARBA" id="ARBA00004604"/>
    </source>
</evidence>
<dbReference type="PIRSF" id="PIRSF017190">
    <property type="entry name" value="Rbsml_synth_fac_NIP7"/>
    <property type="match status" value="1"/>
</dbReference>
<dbReference type="CDD" id="cd21151">
    <property type="entry name" value="PUA_Nip7-like"/>
    <property type="match status" value="1"/>
</dbReference>
<dbReference type="STRING" id="988480.A0A075AU06"/>
<gene>
    <name evidence="9" type="ORF">O9G_000385</name>
</gene>
<dbReference type="AlphaFoldDB" id="A0A075AU06"/>
<dbReference type="InterPro" id="IPR002478">
    <property type="entry name" value="PUA"/>
</dbReference>
<dbReference type="GO" id="GO:1902626">
    <property type="term" value="P:assembly of large subunit precursor of preribosome"/>
    <property type="evidence" value="ECO:0007669"/>
    <property type="project" value="EnsemblFungi"/>
</dbReference>
<proteinExistence type="inferred from homology"/>
<evidence type="ECO:0000259" key="8">
    <source>
        <dbReference type="SMART" id="SM00359"/>
    </source>
</evidence>
<evidence type="ECO:0000256" key="5">
    <source>
        <dbReference type="ARBA" id="ARBA00023242"/>
    </source>
</evidence>
<dbReference type="InterPro" id="IPR005155">
    <property type="entry name" value="UPF0113_PUA"/>
</dbReference>
<protein>
    <recommendedName>
        <fullName evidence="7">60S ribosome subunit biogenesis protein NIP7</fullName>
    </recommendedName>
</protein>
<dbReference type="InterPro" id="IPR040598">
    <property type="entry name" value="NIP7_N"/>
</dbReference>
<evidence type="ECO:0000256" key="3">
    <source>
        <dbReference type="ARBA" id="ARBA00022517"/>
    </source>
</evidence>
<keyword evidence="5 7" id="KW-0539">Nucleus</keyword>
<keyword evidence="4 7" id="KW-0694">RNA-binding</keyword>
<dbReference type="Gene3D" id="2.30.130.10">
    <property type="entry name" value="PUA domain"/>
    <property type="match status" value="1"/>
</dbReference>
<evidence type="ECO:0000313" key="10">
    <source>
        <dbReference type="Proteomes" id="UP000030755"/>
    </source>
</evidence>
<dbReference type="FunFam" id="2.30.130.10:FF:000002">
    <property type="entry name" value="60S ribosome subunit biogenesis protein NIP7 homolog"/>
    <property type="match status" value="1"/>
</dbReference>
<dbReference type="CDD" id="cd21146">
    <property type="entry name" value="Nip7_N_euk"/>
    <property type="match status" value="1"/>
</dbReference>
<evidence type="ECO:0000256" key="7">
    <source>
        <dbReference type="PIRNR" id="PIRNR017190"/>
    </source>
</evidence>
<dbReference type="InterPro" id="IPR055359">
    <property type="entry name" value="Nip7_N_euk"/>
</dbReference>
<dbReference type="GO" id="GO:0000463">
    <property type="term" value="P:maturation of LSU-rRNA from tricistronic rRNA transcript (SSU-rRNA, 5.8S rRNA, LSU-rRNA)"/>
    <property type="evidence" value="ECO:0007669"/>
    <property type="project" value="EnsemblFungi"/>
</dbReference>
<dbReference type="OrthoDB" id="27490at2759"/>
<dbReference type="EMBL" id="KE561047">
    <property type="protein sequence ID" value="EPZ33610.1"/>
    <property type="molecule type" value="Genomic_DNA"/>
</dbReference>
<name>A0A075AU06_ROZAC</name>